<organism evidence="2">
    <name type="scientific">Cucumis melo</name>
    <name type="common">Muskmelon</name>
    <dbReference type="NCBI Taxonomy" id="3656"/>
    <lineage>
        <taxon>Eukaryota</taxon>
        <taxon>Viridiplantae</taxon>
        <taxon>Streptophyta</taxon>
        <taxon>Embryophyta</taxon>
        <taxon>Tracheophyta</taxon>
        <taxon>Spermatophyta</taxon>
        <taxon>Magnoliopsida</taxon>
        <taxon>eudicotyledons</taxon>
        <taxon>Gunneridae</taxon>
        <taxon>Pentapetalae</taxon>
        <taxon>rosids</taxon>
        <taxon>fabids</taxon>
        <taxon>Cucurbitales</taxon>
        <taxon>Cucurbitaceae</taxon>
        <taxon>Benincaseae</taxon>
        <taxon>Cucumis</taxon>
    </lineage>
</organism>
<dbReference type="AlphaFoldDB" id="A0A9I9E9C3"/>
<name>A0A9I9E9C3_CUCME</name>
<proteinExistence type="predicted"/>
<protein>
    <submittedName>
        <fullName evidence="2">Uncharacterized protein</fullName>
    </submittedName>
</protein>
<evidence type="ECO:0000313" key="2">
    <source>
        <dbReference type="EnsemblPlants" id="MELO3C030637.2.1"/>
    </source>
</evidence>
<accession>A0A9I9E9C3</accession>
<keyword evidence="1" id="KW-1133">Transmembrane helix</keyword>
<keyword evidence="1" id="KW-0812">Transmembrane</keyword>
<evidence type="ECO:0000256" key="1">
    <source>
        <dbReference type="SAM" id="Phobius"/>
    </source>
</evidence>
<dbReference type="EnsemblPlants" id="MELO3C030637.2.1">
    <property type="protein sequence ID" value="MELO3C030637.2.1"/>
    <property type="gene ID" value="MELO3C030637.2"/>
</dbReference>
<reference evidence="2" key="1">
    <citation type="submission" date="2023-03" db="UniProtKB">
        <authorList>
            <consortium name="EnsemblPlants"/>
        </authorList>
    </citation>
    <scope>IDENTIFICATION</scope>
</reference>
<feature type="transmembrane region" description="Helical" evidence="1">
    <location>
        <begin position="32"/>
        <end position="52"/>
    </location>
</feature>
<sequence length="70" mass="8434">MFDDFDEDVDHVLLIERLRRLLFKVPHFLGDHIFSICSYLFLLTWSLCLYSFPHTWTGIAYGFFLVEILF</sequence>
<dbReference type="Gramene" id="MELO3C030637.2.1">
    <property type="protein sequence ID" value="MELO3C030637.2.1"/>
    <property type="gene ID" value="MELO3C030637.2"/>
</dbReference>
<keyword evidence="1" id="KW-0472">Membrane</keyword>